<dbReference type="GO" id="GO:0016614">
    <property type="term" value="F:oxidoreductase activity, acting on CH-OH group of donors"/>
    <property type="evidence" value="ECO:0007669"/>
    <property type="project" value="InterPro"/>
</dbReference>
<dbReference type="SUPFAM" id="SSF51905">
    <property type="entry name" value="FAD/NAD(P)-binding domain"/>
    <property type="match status" value="1"/>
</dbReference>
<keyword evidence="6" id="KW-1133">Transmembrane helix</keyword>
<dbReference type="PROSITE" id="PS00624">
    <property type="entry name" value="GMC_OXRED_2"/>
    <property type="match status" value="1"/>
</dbReference>
<dbReference type="OrthoDB" id="269227at2759"/>
<organism evidence="8 9">
    <name type="scientific">Candidula unifasciata</name>
    <dbReference type="NCBI Taxonomy" id="100452"/>
    <lineage>
        <taxon>Eukaryota</taxon>
        <taxon>Metazoa</taxon>
        <taxon>Spiralia</taxon>
        <taxon>Lophotrochozoa</taxon>
        <taxon>Mollusca</taxon>
        <taxon>Gastropoda</taxon>
        <taxon>Heterobranchia</taxon>
        <taxon>Euthyneura</taxon>
        <taxon>Panpulmonata</taxon>
        <taxon>Eupulmonata</taxon>
        <taxon>Stylommatophora</taxon>
        <taxon>Helicina</taxon>
        <taxon>Helicoidea</taxon>
        <taxon>Geomitridae</taxon>
        <taxon>Candidula</taxon>
    </lineage>
</organism>
<evidence type="ECO:0000256" key="6">
    <source>
        <dbReference type="SAM" id="Phobius"/>
    </source>
</evidence>
<comment type="similarity">
    <text evidence="2">Belongs to the GMC oxidoreductase family.</text>
</comment>
<keyword evidence="3" id="KW-0285">Flavoprotein</keyword>
<dbReference type="InterPro" id="IPR000172">
    <property type="entry name" value="GMC_OxRdtase_N"/>
</dbReference>
<dbReference type="Proteomes" id="UP000678393">
    <property type="component" value="Unassembled WGS sequence"/>
</dbReference>
<feature type="binding site" evidence="5">
    <location>
        <position position="246"/>
    </location>
    <ligand>
        <name>FAD</name>
        <dbReference type="ChEBI" id="CHEBI:57692"/>
    </ligand>
</feature>
<comment type="caution">
    <text evidence="8">The sequence shown here is derived from an EMBL/GenBank/DDBJ whole genome shotgun (WGS) entry which is preliminary data.</text>
</comment>
<dbReference type="Pfam" id="PF05199">
    <property type="entry name" value="GMC_oxred_C"/>
    <property type="match status" value="1"/>
</dbReference>
<dbReference type="Gene3D" id="3.30.560.10">
    <property type="entry name" value="Glucose Oxidase, domain 3"/>
    <property type="match status" value="1"/>
</dbReference>
<dbReference type="PANTHER" id="PTHR11552:SF147">
    <property type="entry name" value="CHOLINE DEHYDROGENASE, MITOCHONDRIAL"/>
    <property type="match status" value="1"/>
</dbReference>
<evidence type="ECO:0000256" key="5">
    <source>
        <dbReference type="PIRSR" id="PIRSR000137-2"/>
    </source>
</evidence>
<evidence type="ECO:0000313" key="8">
    <source>
        <dbReference type="EMBL" id="CAG5116088.1"/>
    </source>
</evidence>
<gene>
    <name evidence="8" type="ORF">CUNI_LOCUS1646</name>
</gene>
<proteinExistence type="inferred from homology"/>
<reference evidence="8" key="1">
    <citation type="submission" date="2021-04" db="EMBL/GenBank/DDBJ databases">
        <authorList>
            <consortium name="Molecular Ecology Group"/>
        </authorList>
    </citation>
    <scope>NUCLEOTIDE SEQUENCE</scope>
</reference>
<evidence type="ECO:0000313" key="9">
    <source>
        <dbReference type="Proteomes" id="UP000678393"/>
    </source>
</evidence>
<dbReference type="PIRSF" id="PIRSF000137">
    <property type="entry name" value="Alcohol_oxidase"/>
    <property type="match status" value="1"/>
</dbReference>
<feature type="domain" description="Glucose-methanol-choline oxidoreductase N-terminal" evidence="7">
    <location>
        <begin position="285"/>
        <end position="299"/>
    </location>
</feature>
<evidence type="ECO:0000256" key="1">
    <source>
        <dbReference type="ARBA" id="ARBA00001974"/>
    </source>
</evidence>
<dbReference type="SUPFAM" id="SSF54373">
    <property type="entry name" value="FAD-linked reductases, C-terminal domain"/>
    <property type="match status" value="1"/>
</dbReference>
<dbReference type="InterPro" id="IPR036188">
    <property type="entry name" value="FAD/NAD-bd_sf"/>
</dbReference>
<name>A0A8S3YIF0_9EUPU</name>
<evidence type="ECO:0000256" key="2">
    <source>
        <dbReference type="ARBA" id="ARBA00010790"/>
    </source>
</evidence>
<dbReference type="InterPro" id="IPR012132">
    <property type="entry name" value="GMC_OxRdtase"/>
</dbReference>
<accession>A0A8S3YIF0</accession>
<evidence type="ECO:0000256" key="3">
    <source>
        <dbReference type="ARBA" id="ARBA00022630"/>
    </source>
</evidence>
<keyword evidence="9" id="KW-1185">Reference proteome</keyword>
<evidence type="ECO:0000256" key="4">
    <source>
        <dbReference type="ARBA" id="ARBA00022827"/>
    </source>
</evidence>
<keyword evidence="6" id="KW-0472">Membrane</keyword>
<evidence type="ECO:0000259" key="7">
    <source>
        <dbReference type="PROSITE" id="PS00624"/>
    </source>
</evidence>
<keyword evidence="6" id="KW-0812">Transmembrane</keyword>
<dbReference type="GO" id="GO:0050660">
    <property type="term" value="F:flavin adenine dinucleotide binding"/>
    <property type="evidence" value="ECO:0007669"/>
    <property type="project" value="InterPro"/>
</dbReference>
<dbReference type="Gene3D" id="3.50.50.60">
    <property type="entry name" value="FAD/NAD(P)-binding domain"/>
    <property type="match status" value="1"/>
</dbReference>
<protein>
    <recommendedName>
        <fullName evidence="7">Glucose-methanol-choline oxidoreductase N-terminal domain-containing protein</fullName>
    </recommendedName>
</protein>
<dbReference type="EMBL" id="CAJHNH020000209">
    <property type="protein sequence ID" value="CAG5116088.1"/>
    <property type="molecule type" value="Genomic_DNA"/>
</dbReference>
<sequence>MGALNQLLNLFFICVAYYFYQSYVYKRPSYKEVVNIRPRYDFIIVGGGSAGSVLAARLSENASRTVLLLEAGDSDLGQPELYTPTRVSELFLSRFDWAYYTEPQKHSSLGLEGRRFINYMQWSRGNRKDYDMWAQHGSKGWSYTDVLPYFIKSEDFITKGKINAEQRGTTGPIKVTEIKGFELSQDFIDAATILGYPERDYNDGEQEGVARTQVNIFRGERWSASRAYLWPAAQRDNLDIVTGATVHKVLIENGRAVGVAYSQRGQRSTKLHQAKSIREVVVSAGAFGSPQLLMLSGIGPRQHLEALKIPTVADLPVGNNLQDHILTVVFVKTNSSRGAPSPSSYHQLEYQVFGTGLLSSPGGNVGLAYMKSRPALPQPDIQMILGDTLIGKRFMKLMPGLSTEMIQRWNIDLDEPGFMLLPTFLPCRSRGTVRLRSSNPLDHPAIDPAFLEDEQDVEGLVRGIRLAEQLINTDALKRHGSHVDKTPLPGCETIQFDTDSYWRCYVRHLGVTSHHAAGTCKMGADDDVTAVVDSRLRVKGLSGLRVVDASIMPLLISANTNAPTIMIAEKAADIILHDNTH</sequence>
<keyword evidence="4 5" id="KW-0274">FAD</keyword>
<dbReference type="InterPro" id="IPR007867">
    <property type="entry name" value="GMC_OxRtase_C"/>
</dbReference>
<dbReference type="Pfam" id="PF00732">
    <property type="entry name" value="GMC_oxred_N"/>
    <property type="match status" value="1"/>
</dbReference>
<feature type="transmembrane region" description="Helical" evidence="6">
    <location>
        <begin position="7"/>
        <end position="25"/>
    </location>
</feature>
<dbReference type="AlphaFoldDB" id="A0A8S3YIF0"/>
<comment type="cofactor">
    <cofactor evidence="1 5">
        <name>FAD</name>
        <dbReference type="ChEBI" id="CHEBI:57692"/>
    </cofactor>
</comment>
<dbReference type="PANTHER" id="PTHR11552">
    <property type="entry name" value="GLUCOSE-METHANOL-CHOLINE GMC OXIDOREDUCTASE"/>
    <property type="match status" value="1"/>
</dbReference>